<accession>F0T2R9</accession>
<dbReference type="PANTHER" id="PTHR12131:SF1">
    <property type="entry name" value="ATP-DEPENDENT RNA HELICASE SUPV3L1, MITOCHONDRIAL-RELATED"/>
    <property type="match status" value="1"/>
</dbReference>
<evidence type="ECO:0000256" key="4">
    <source>
        <dbReference type="ARBA" id="ARBA00022840"/>
    </source>
</evidence>
<dbReference type="InterPro" id="IPR011545">
    <property type="entry name" value="DEAD/DEAH_box_helicase_dom"/>
</dbReference>
<dbReference type="AlphaFoldDB" id="F0T2R9"/>
<evidence type="ECO:0000313" key="7">
    <source>
        <dbReference type="Proteomes" id="UP000007488"/>
    </source>
</evidence>
<dbReference type="InterPro" id="IPR012961">
    <property type="entry name" value="Ski2/MTR4_C"/>
</dbReference>
<keyword evidence="7" id="KW-1185">Reference proteome</keyword>
<protein>
    <submittedName>
        <fullName evidence="6">DEAD/DEAH box helicase domain protein</fullName>
    </submittedName>
</protein>
<dbReference type="EMBL" id="CP002547">
    <property type="protein sequence ID" value="ADY56468.1"/>
    <property type="molecule type" value="Genomic_DNA"/>
</dbReference>
<sequence>MRQYKGLQLDQFQIDALTAINNHLSVIVSAPTGTGKTLIADYLVEKSLNENKRIVYTAPIKALSNQKFKDFSSQFGPEKVGILTGDIVINPEAGLLIMTTEIFRNQVITEDPELNDVSYVIFDEIHWLNDEDRGTVWEESIILTPMHIKILGLSATIANAAELTQWIESIRGEEVFLVEEQKRIVPLAYYYYTKDTGSVTYEQLIEFYTSKIRSGSNQDGISLFQPTSHLDLIENIKNGYLPALYFVFSRKQCAEKAHELANTNHFLTPLQSSKVKDFFLEQFGPEEGWSSSTRRLFRVCRKGIGYHHAGLLPAQKSIVEDLFLQKYIYVLYCTETFSVGINYPVKAVCFDSLRKFDGRDFRELKNHEFFQMSGRAGRRGIDEKGYSFAVVDLNYLYKNTLPKFNINKLEPLSSQFKLSYNTVLNLMATLNLEQIEVFFKKSFASYSHHVISERIDRRIRELDQEHAAIRSLSCHNLSSYRCPANYYPKLKELERLRKSYNRLEPRRKNKIYGREMLRKIKKWEKVLHSSPKKCSLKKQENCKSLSSRWREIKTMKNDLQAQLSVLADHNTFLNEFLYKKNQLAQLKYIEGDLILPRGEFARHIYVQELLVTELIFSGYPETLDDDELNALISCIDYENKKNDFFIKNDSLDFSAVKEMIEYLQSICGTEAVRFESRVAGITYAWSKGAEFSQIHHLCNLDEGDIIAVYRRTIDLLRQIKEASTDPLFQKRISGCMKKLDRDEASILEL</sequence>
<feature type="domain" description="Helicase ATP-binding" evidence="5">
    <location>
        <begin position="17"/>
        <end position="175"/>
    </location>
</feature>
<dbReference type="GO" id="GO:0004386">
    <property type="term" value="F:helicase activity"/>
    <property type="evidence" value="ECO:0007669"/>
    <property type="project" value="UniProtKB-KW"/>
</dbReference>
<dbReference type="InterPro" id="IPR001650">
    <property type="entry name" value="Helicase_C-like"/>
</dbReference>
<dbReference type="CDD" id="cd18795">
    <property type="entry name" value="SF2_C_Ski2"/>
    <property type="match status" value="1"/>
</dbReference>
<dbReference type="PROSITE" id="PS51192">
    <property type="entry name" value="HELICASE_ATP_BIND_1"/>
    <property type="match status" value="1"/>
</dbReference>
<dbReference type="SMART" id="SM00487">
    <property type="entry name" value="DEXDc"/>
    <property type="match status" value="1"/>
</dbReference>
<dbReference type="GO" id="GO:0005524">
    <property type="term" value="F:ATP binding"/>
    <property type="evidence" value="ECO:0007669"/>
    <property type="project" value="UniProtKB-KW"/>
</dbReference>
<dbReference type="GO" id="GO:0016787">
    <property type="term" value="F:hydrolase activity"/>
    <property type="evidence" value="ECO:0007669"/>
    <property type="project" value="UniProtKB-KW"/>
</dbReference>
<evidence type="ECO:0000259" key="5">
    <source>
        <dbReference type="PROSITE" id="PS51192"/>
    </source>
</evidence>
<reference evidence="7" key="2">
    <citation type="submission" date="2011-02" db="EMBL/GenBank/DDBJ databases">
        <title>The complete genome of Syntrophobotulus glycolicus DSM 8271.</title>
        <authorList>
            <person name="Lucas S."/>
            <person name="Copeland A."/>
            <person name="Lapidus A."/>
            <person name="Bruce D."/>
            <person name="Goodwin L."/>
            <person name="Pitluck S."/>
            <person name="Kyrpides N."/>
            <person name="Mavromatis K."/>
            <person name="Pagani I."/>
            <person name="Ivanova N."/>
            <person name="Mikhailova N."/>
            <person name="Chertkov O."/>
            <person name="Held B."/>
            <person name="Detter J.C."/>
            <person name="Tapia R."/>
            <person name="Han C."/>
            <person name="Land M."/>
            <person name="Hauser L."/>
            <person name="Markowitz V."/>
            <person name="Cheng J.-F."/>
            <person name="Hugenholtz P."/>
            <person name="Woyke T."/>
            <person name="Wu D."/>
            <person name="Spring S."/>
            <person name="Schroeder M."/>
            <person name="Brambilla E."/>
            <person name="Klenk H.-P."/>
            <person name="Eisen J.A."/>
        </authorList>
    </citation>
    <scope>NUCLEOTIDE SEQUENCE [LARGE SCALE GENOMIC DNA]</scope>
    <source>
        <strain evidence="7">DSM 8271 / FlGlyR</strain>
    </source>
</reference>
<dbReference type="PANTHER" id="PTHR12131">
    <property type="entry name" value="ATP-DEPENDENT RNA AND DNA HELICASE"/>
    <property type="match status" value="1"/>
</dbReference>
<dbReference type="eggNOG" id="COG4581">
    <property type="taxonomic scope" value="Bacteria"/>
</dbReference>
<keyword evidence="1" id="KW-0547">Nucleotide-binding</keyword>
<dbReference type="Gene3D" id="1.10.3380.30">
    <property type="match status" value="1"/>
</dbReference>
<dbReference type="Proteomes" id="UP000007488">
    <property type="component" value="Chromosome"/>
</dbReference>
<dbReference type="GO" id="GO:0003676">
    <property type="term" value="F:nucleic acid binding"/>
    <property type="evidence" value="ECO:0007669"/>
    <property type="project" value="InterPro"/>
</dbReference>
<dbReference type="InterPro" id="IPR027417">
    <property type="entry name" value="P-loop_NTPase"/>
</dbReference>
<dbReference type="InterPro" id="IPR014001">
    <property type="entry name" value="Helicase_ATP-bd"/>
</dbReference>
<dbReference type="Pfam" id="PF08148">
    <property type="entry name" value="DSHCT"/>
    <property type="match status" value="1"/>
</dbReference>
<evidence type="ECO:0000313" key="6">
    <source>
        <dbReference type="EMBL" id="ADY56468.1"/>
    </source>
</evidence>
<name>F0T2R9_SYNGF</name>
<reference evidence="6 7" key="1">
    <citation type="journal article" date="2011" name="Stand. Genomic Sci.">
        <title>Complete genome sequence of Syntrophobotulus glycolicus type strain (FlGlyR).</title>
        <authorList>
            <person name="Han C."/>
            <person name="Mwirichia R."/>
            <person name="Chertkov O."/>
            <person name="Held B."/>
            <person name="Lapidus A."/>
            <person name="Nolan M."/>
            <person name="Lucas S."/>
            <person name="Hammon N."/>
            <person name="Deshpande S."/>
            <person name="Cheng J.F."/>
            <person name="Tapia R."/>
            <person name="Goodwin L."/>
            <person name="Pitluck S."/>
            <person name="Huntemann M."/>
            <person name="Liolios K."/>
            <person name="Ivanova N."/>
            <person name="Pagani I."/>
            <person name="Mavromatis K."/>
            <person name="Ovchinikova G."/>
            <person name="Pati A."/>
            <person name="Chen A."/>
            <person name="Palaniappan K."/>
            <person name="Land M."/>
            <person name="Hauser L."/>
            <person name="Brambilla E.M."/>
            <person name="Rohde M."/>
            <person name="Spring S."/>
            <person name="Sikorski J."/>
            <person name="Goker M."/>
            <person name="Woyke T."/>
            <person name="Bristow J."/>
            <person name="Eisen J.A."/>
            <person name="Markowitz V."/>
            <person name="Hugenholtz P."/>
            <person name="Kyrpides N.C."/>
            <person name="Klenk H.P."/>
            <person name="Detter J.C."/>
        </authorList>
    </citation>
    <scope>NUCLEOTIDE SEQUENCE [LARGE SCALE GENOMIC DNA]</scope>
    <source>
        <strain evidence="7">DSM 8271 / FlGlyR</strain>
    </source>
</reference>
<gene>
    <name evidence="6" type="ordered locus">Sgly_2179</name>
</gene>
<dbReference type="SMART" id="SM00490">
    <property type="entry name" value="HELICc"/>
    <property type="match status" value="1"/>
</dbReference>
<dbReference type="SMART" id="SM01142">
    <property type="entry name" value="DSHCT"/>
    <property type="match status" value="1"/>
</dbReference>
<evidence type="ECO:0000256" key="2">
    <source>
        <dbReference type="ARBA" id="ARBA00022801"/>
    </source>
</evidence>
<keyword evidence="4" id="KW-0067">ATP-binding</keyword>
<dbReference type="Pfam" id="PF00270">
    <property type="entry name" value="DEAD"/>
    <property type="match status" value="1"/>
</dbReference>
<proteinExistence type="predicted"/>
<dbReference type="Gene3D" id="3.40.50.300">
    <property type="entry name" value="P-loop containing nucleotide triphosphate hydrolases"/>
    <property type="match status" value="2"/>
</dbReference>
<dbReference type="InterPro" id="IPR050699">
    <property type="entry name" value="RNA-DNA_Helicase"/>
</dbReference>
<evidence type="ECO:0000256" key="3">
    <source>
        <dbReference type="ARBA" id="ARBA00022806"/>
    </source>
</evidence>
<keyword evidence="2" id="KW-0378">Hydrolase</keyword>
<evidence type="ECO:0000256" key="1">
    <source>
        <dbReference type="ARBA" id="ARBA00022741"/>
    </source>
</evidence>
<dbReference type="STRING" id="645991.Sgly_2179"/>
<dbReference type="RefSeq" id="WP_013625335.1">
    <property type="nucleotide sequence ID" value="NC_015172.1"/>
</dbReference>
<organism evidence="6 7">
    <name type="scientific">Syntrophobotulus glycolicus (strain DSM 8271 / FlGlyR)</name>
    <dbReference type="NCBI Taxonomy" id="645991"/>
    <lineage>
        <taxon>Bacteria</taxon>
        <taxon>Bacillati</taxon>
        <taxon>Bacillota</taxon>
        <taxon>Clostridia</taxon>
        <taxon>Eubacteriales</taxon>
        <taxon>Desulfitobacteriaceae</taxon>
        <taxon>Syntrophobotulus</taxon>
    </lineage>
</organism>
<dbReference type="KEGG" id="sgy:Sgly_2179"/>
<dbReference type="HOGENOM" id="CLU_002902_4_1_9"/>
<keyword evidence="3 6" id="KW-0347">Helicase</keyword>
<dbReference type="SUPFAM" id="SSF52540">
    <property type="entry name" value="P-loop containing nucleoside triphosphate hydrolases"/>
    <property type="match status" value="1"/>
</dbReference>